<dbReference type="InterPro" id="IPR040190">
    <property type="entry name" value="MURQ/GCKR"/>
</dbReference>
<comment type="function">
    <text evidence="3">Specifically catalyzes the cleavage of the D-lactyl ether substituent of MurNAc 6-phosphate, producing GlcNAc 6-phosphate and D-lactate.</text>
</comment>
<comment type="catalytic activity">
    <reaction evidence="3">
        <text>N-acetyl-D-muramate 6-phosphate + H2O = N-acetyl-D-glucosamine 6-phosphate + (R)-lactate</text>
        <dbReference type="Rhea" id="RHEA:26410"/>
        <dbReference type="ChEBI" id="CHEBI:15377"/>
        <dbReference type="ChEBI" id="CHEBI:16004"/>
        <dbReference type="ChEBI" id="CHEBI:57513"/>
        <dbReference type="ChEBI" id="CHEBI:58722"/>
        <dbReference type="EC" id="4.2.1.126"/>
    </reaction>
</comment>
<evidence type="ECO:0000256" key="2">
    <source>
        <dbReference type="ARBA" id="ARBA00023277"/>
    </source>
</evidence>
<comment type="pathway">
    <text evidence="3">Amino-sugar metabolism; N-acetylmuramate degradation.</text>
</comment>
<comment type="similarity">
    <text evidence="3">Belongs to the GCKR-like family. MurNAc-6-P etherase subfamily.</text>
</comment>
<feature type="active site" description="Proton donor" evidence="3">
    <location>
        <position position="83"/>
    </location>
</feature>
<organism evidence="5 6">
    <name type="scientific">Jeotgalibacillus marinus</name>
    <dbReference type="NCBI Taxonomy" id="86667"/>
    <lineage>
        <taxon>Bacteria</taxon>
        <taxon>Bacillati</taxon>
        <taxon>Bacillota</taxon>
        <taxon>Bacilli</taxon>
        <taxon>Bacillales</taxon>
        <taxon>Caryophanaceae</taxon>
        <taxon>Jeotgalibacillus</taxon>
    </lineage>
</organism>
<dbReference type="NCBIfam" id="TIGR00274">
    <property type="entry name" value="N-acetylmuramic acid 6-phosphate etherase"/>
    <property type="match status" value="1"/>
</dbReference>
<name>A0ABV3Q3B1_9BACL</name>
<dbReference type="EC" id="4.2.1.126" evidence="3"/>
<dbReference type="EMBL" id="JBFMIA010000005">
    <property type="protein sequence ID" value="MEW9501812.1"/>
    <property type="molecule type" value="Genomic_DNA"/>
</dbReference>
<comment type="miscellaneous">
    <text evidence="3">A lyase-type mechanism (elimination/hydration) is suggested for the cleavage of the lactyl ether bond of MurNAc 6-phosphate, with the formation of an alpha,beta-unsaturated aldehyde intermediate with (E)-stereochemistry, followed by the syn addition of water to give product.</text>
</comment>
<evidence type="ECO:0000259" key="4">
    <source>
        <dbReference type="PROSITE" id="PS51464"/>
    </source>
</evidence>
<dbReference type="InterPro" id="IPR046348">
    <property type="entry name" value="SIS_dom_sf"/>
</dbReference>
<dbReference type="PANTHER" id="PTHR10088">
    <property type="entry name" value="GLUCOKINASE REGULATORY PROTEIN"/>
    <property type="match status" value="1"/>
</dbReference>
<evidence type="ECO:0000313" key="5">
    <source>
        <dbReference type="EMBL" id="MEW9501812.1"/>
    </source>
</evidence>
<sequence length="296" mass="31622">MKLDNLSTEQRNSRTEGLDSMSIRKILQTMNEEDRSVSEAVKEVIPQLDVLITQTIERVKVGGRIIYIGAGTSGRLGVLDAAECPPTFGVDPTLVVGIIAGGEKALLEAIEGAEDSETLAADDLAAISLSEKDVVIGIAASGRTPYVRTALEYARAQGSLTASLSCNTDAIISKAAEHPIEMNTGHEVLTGSTRLKAGTAQKLALNMISTSVMIGLGKVYRNLMVDVRATNVKLQHRAKNMIVQATGVDAETAASYYNQANQNVKVAIVMILTEVSYEEASKRLDSAEGFVRQAIK</sequence>
<dbReference type="SUPFAM" id="SSF53697">
    <property type="entry name" value="SIS domain"/>
    <property type="match status" value="1"/>
</dbReference>
<evidence type="ECO:0000256" key="1">
    <source>
        <dbReference type="ARBA" id="ARBA00023239"/>
    </source>
</evidence>
<dbReference type="NCBIfam" id="NF003915">
    <property type="entry name" value="PRK05441.1"/>
    <property type="match status" value="1"/>
</dbReference>
<comment type="subunit">
    <text evidence="3">Homodimer.</text>
</comment>
<dbReference type="InterPro" id="IPR001347">
    <property type="entry name" value="SIS_dom"/>
</dbReference>
<dbReference type="NCBIfam" id="NF009222">
    <property type="entry name" value="PRK12570.1"/>
    <property type="match status" value="1"/>
</dbReference>
<dbReference type="Proteomes" id="UP001556040">
    <property type="component" value="Unassembled WGS sequence"/>
</dbReference>
<gene>
    <name evidence="3 5" type="primary">murQ</name>
    <name evidence="5" type="ORF">AB1471_08345</name>
</gene>
<dbReference type="Pfam" id="PF22645">
    <property type="entry name" value="GKRP_SIS_N"/>
    <property type="match status" value="1"/>
</dbReference>
<dbReference type="Gene3D" id="3.40.50.10490">
    <property type="entry name" value="Glucose-6-phosphate isomerase like protein, domain 1"/>
    <property type="match status" value="1"/>
</dbReference>
<feature type="active site" evidence="3">
    <location>
        <position position="114"/>
    </location>
</feature>
<evidence type="ECO:0000256" key="3">
    <source>
        <dbReference type="HAMAP-Rule" id="MF_00068"/>
    </source>
</evidence>
<comment type="caution">
    <text evidence="5">The sequence shown here is derived from an EMBL/GenBank/DDBJ whole genome shotgun (WGS) entry which is preliminary data.</text>
</comment>
<keyword evidence="2 3" id="KW-0119">Carbohydrate metabolism</keyword>
<feature type="domain" description="SIS" evidence="4">
    <location>
        <begin position="55"/>
        <end position="218"/>
    </location>
</feature>
<dbReference type="PANTHER" id="PTHR10088:SF4">
    <property type="entry name" value="GLUCOKINASE REGULATORY PROTEIN"/>
    <property type="match status" value="1"/>
</dbReference>
<reference evidence="5 6" key="1">
    <citation type="journal article" date="1979" name="Int. J. Syst. Evol. Microbiol.">
        <title>Bacillus globisporus subsp. marinus subsp. nov.</title>
        <authorList>
            <person name="Liu H."/>
        </authorList>
    </citation>
    <scope>NUCLEOTIDE SEQUENCE [LARGE SCALE GENOMIC DNA]</scope>
    <source>
        <strain evidence="5 6">DSM 1297</strain>
    </source>
</reference>
<dbReference type="CDD" id="cd05007">
    <property type="entry name" value="SIS_Etherase"/>
    <property type="match status" value="1"/>
</dbReference>
<keyword evidence="6" id="KW-1185">Reference proteome</keyword>
<dbReference type="Gene3D" id="1.10.8.1080">
    <property type="match status" value="1"/>
</dbReference>
<dbReference type="GO" id="GO:0016829">
    <property type="term" value="F:lyase activity"/>
    <property type="evidence" value="ECO:0007669"/>
    <property type="project" value="UniProtKB-KW"/>
</dbReference>
<protein>
    <recommendedName>
        <fullName evidence="3">N-acetylmuramic acid 6-phosphate etherase</fullName>
        <shortName evidence="3">MurNAc-6-P etherase</shortName>
        <ecNumber evidence="3">4.2.1.126</ecNumber>
    </recommendedName>
    <alternativeName>
        <fullName evidence="3">N-acetylmuramic acid 6-phosphate hydrolase</fullName>
    </alternativeName>
    <alternativeName>
        <fullName evidence="3">N-acetylmuramic acid 6-phosphate lyase</fullName>
    </alternativeName>
</protein>
<dbReference type="RefSeq" id="WP_367779295.1">
    <property type="nucleotide sequence ID" value="NZ_JBFMIA010000005.1"/>
</dbReference>
<evidence type="ECO:0000313" key="6">
    <source>
        <dbReference type="Proteomes" id="UP001556040"/>
    </source>
</evidence>
<accession>A0ABV3Q3B1</accession>
<proteinExistence type="inferred from homology"/>
<dbReference type="PROSITE" id="PS51464">
    <property type="entry name" value="SIS"/>
    <property type="match status" value="1"/>
</dbReference>
<keyword evidence="1 3" id="KW-0456">Lyase</keyword>
<dbReference type="InterPro" id="IPR005488">
    <property type="entry name" value="Etherase_MurQ"/>
</dbReference>
<dbReference type="HAMAP" id="MF_00068">
    <property type="entry name" value="MurQ"/>
    <property type="match status" value="1"/>
</dbReference>